<evidence type="ECO:0000313" key="2">
    <source>
        <dbReference type="Proteomes" id="UP000030710"/>
    </source>
</evidence>
<organism evidence="1 2">
    <name type="scientific">Haloquadratum walsbyi J07HQW2</name>
    <dbReference type="NCBI Taxonomy" id="1238425"/>
    <lineage>
        <taxon>Archaea</taxon>
        <taxon>Methanobacteriati</taxon>
        <taxon>Methanobacteriota</taxon>
        <taxon>Stenosarchaea group</taxon>
        <taxon>Halobacteria</taxon>
        <taxon>Halobacteriales</taxon>
        <taxon>Haloferacaceae</taxon>
        <taxon>Haloquadratum</taxon>
    </lineage>
</organism>
<sequence>MRLSKGTNLKDGRSDFVFCESDTRNDVDLEAVDTVQNVRAVWNGDEWDVQFVCKEMIETPDTSGDGVAGVDLGVSNIAAVAFPDEYVLYPGNPIKQDNHYFHQQEYNTPPKVRMARHNKLSDHVRNASVVRRISTTLSRRRLSTSV</sequence>
<dbReference type="EMBL" id="KE356561">
    <property type="protein sequence ID" value="ERG94395.1"/>
    <property type="molecule type" value="Genomic_DNA"/>
</dbReference>
<accession>U1NBY6</accession>
<gene>
    <name evidence="1" type="ORF">J07HQW2_00829</name>
</gene>
<name>U1NBY6_9EURY</name>
<dbReference type="HOGENOM" id="CLU_1773088_0_0_2"/>
<proteinExistence type="predicted"/>
<dbReference type="Proteomes" id="UP000030710">
    <property type="component" value="Unassembled WGS sequence"/>
</dbReference>
<dbReference type="AlphaFoldDB" id="U1NBY6"/>
<reference evidence="1 2" key="1">
    <citation type="journal article" date="2013" name="PLoS ONE">
        <title>Assembly-driven community genomics of a hypersaline microbial ecosystem.</title>
        <authorList>
            <person name="Podell S."/>
            <person name="Ugalde J.A."/>
            <person name="Narasingarao P."/>
            <person name="Banfield J.F."/>
            <person name="Heidelberg K.B."/>
            <person name="Allen E.E."/>
        </authorList>
    </citation>
    <scope>NUCLEOTIDE SEQUENCE [LARGE SCALE GENOMIC DNA]</scope>
    <source>
        <strain evidence="2">J07HQW2</strain>
    </source>
</reference>
<protein>
    <submittedName>
        <fullName evidence="1">Putative transposase</fullName>
    </submittedName>
</protein>
<evidence type="ECO:0000313" key="1">
    <source>
        <dbReference type="EMBL" id="ERG94395.1"/>
    </source>
</evidence>
<dbReference type="eggNOG" id="arCOG00683">
    <property type="taxonomic scope" value="Archaea"/>
</dbReference>